<gene>
    <name evidence="1" type="ORF">S01H1_60785</name>
</gene>
<evidence type="ECO:0000313" key="1">
    <source>
        <dbReference type="EMBL" id="GAG23382.1"/>
    </source>
</evidence>
<comment type="caution">
    <text evidence="1">The sequence shown here is derived from an EMBL/GenBank/DDBJ whole genome shotgun (WGS) entry which is preliminary data.</text>
</comment>
<dbReference type="AlphaFoldDB" id="X0WJH7"/>
<reference evidence="1" key="1">
    <citation type="journal article" date="2014" name="Front. Microbiol.">
        <title>High frequency of phylogenetically diverse reductive dehalogenase-homologous genes in deep subseafloor sedimentary metagenomes.</title>
        <authorList>
            <person name="Kawai M."/>
            <person name="Futagami T."/>
            <person name="Toyoda A."/>
            <person name="Takaki Y."/>
            <person name="Nishi S."/>
            <person name="Hori S."/>
            <person name="Arai W."/>
            <person name="Tsubouchi T."/>
            <person name="Morono Y."/>
            <person name="Uchiyama I."/>
            <person name="Ito T."/>
            <person name="Fujiyama A."/>
            <person name="Inagaki F."/>
            <person name="Takami H."/>
        </authorList>
    </citation>
    <scope>NUCLEOTIDE SEQUENCE</scope>
    <source>
        <strain evidence="1">Expedition CK06-06</strain>
    </source>
</reference>
<sequence>MTNGVFSLGDTINNNNNGGKPRKIVAIEEQRVNQDNGIIHNWLTNTSRSFFELAGGQKGSIYRYQISPKSSDEKVITGDIILIQQYYVDGNAQRHAENKKCLFYNSHNEAITKIILLNERMYSVEELGVNSSKIVQVVTGKRLSYKDAMEHAASNNIQGYLILANTDIFLDRSVVNVMRSGLATTR</sequence>
<protein>
    <submittedName>
        <fullName evidence="1">Uncharacterized protein</fullName>
    </submittedName>
</protein>
<organism evidence="1">
    <name type="scientific">marine sediment metagenome</name>
    <dbReference type="NCBI Taxonomy" id="412755"/>
    <lineage>
        <taxon>unclassified sequences</taxon>
        <taxon>metagenomes</taxon>
        <taxon>ecological metagenomes</taxon>
    </lineage>
</organism>
<name>X0WJH7_9ZZZZ</name>
<feature type="non-terminal residue" evidence="1">
    <location>
        <position position="186"/>
    </location>
</feature>
<accession>X0WJH7</accession>
<dbReference type="EMBL" id="BARS01039824">
    <property type="protein sequence ID" value="GAG23382.1"/>
    <property type="molecule type" value="Genomic_DNA"/>
</dbReference>
<proteinExistence type="predicted"/>